<accession>A0A4R2RKF9</accession>
<feature type="domain" description="Transposase DDE" evidence="1">
    <location>
        <begin position="50"/>
        <end position="114"/>
    </location>
</feature>
<dbReference type="InterPro" id="IPR025668">
    <property type="entry name" value="Tnp_DDE_dom"/>
</dbReference>
<evidence type="ECO:0000313" key="2">
    <source>
        <dbReference type="EMBL" id="TCP59705.1"/>
    </source>
</evidence>
<dbReference type="Pfam" id="PF13586">
    <property type="entry name" value="DDE_Tnp_1_2"/>
    <property type="match status" value="1"/>
</dbReference>
<keyword evidence="3" id="KW-1185">Reference proteome</keyword>
<proteinExistence type="predicted"/>
<gene>
    <name evidence="2" type="ORF">EDD73_1505</name>
</gene>
<name>A0A4R2RKF9_9FIRM</name>
<protein>
    <submittedName>
        <fullName evidence="2">DDE family transposase</fullName>
    </submittedName>
</protein>
<reference evidence="2 3" key="1">
    <citation type="submission" date="2019-03" db="EMBL/GenBank/DDBJ databases">
        <title>Genomic Encyclopedia of Type Strains, Phase IV (KMG-IV): sequencing the most valuable type-strain genomes for metagenomic binning, comparative biology and taxonomic classification.</title>
        <authorList>
            <person name="Goeker M."/>
        </authorList>
    </citation>
    <scope>NUCLEOTIDE SEQUENCE [LARGE SCALE GENOMIC DNA]</scope>
    <source>
        <strain evidence="2 3">DSM 11170</strain>
    </source>
</reference>
<organism evidence="2 3">
    <name type="scientific">Heliophilum fasciatum</name>
    <dbReference type="NCBI Taxonomy" id="35700"/>
    <lineage>
        <taxon>Bacteria</taxon>
        <taxon>Bacillati</taxon>
        <taxon>Bacillota</taxon>
        <taxon>Clostridia</taxon>
        <taxon>Eubacteriales</taxon>
        <taxon>Heliobacteriaceae</taxon>
        <taxon>Heliophilum</taxon>
    </lineage>
</organism>
<dbReference type="Proteomes" id="UP000294813">
    <property type="component" value="Unassembled WGS sequence"/>
</dbReference>
<sequence length="120" mass="13893">MYKKPSPQMTIDDFILPFSGKLSAENRWVQLARIIPWDEIGKHYAFMFPERIYHNRENLAYCKARGIRLSGPRLGRPPANRLLKKTEKQIEKLDARQRNAVKGKFGEGNASTALLALWHD</sequence>
<dbReference type="OrthoDB" id="9770860at2"/>
<comment type="caution">
    <text evidence="2">The sequence shown here is derived from an EMBL/GenBank/DDBJ whole genome shotgun (WGS) entry which is preliminary data.</text>
</comment>
<evidence type="ECO:0000313" key="3">
    <source>
        <dbReference type="Proteomes" id="UP000294813"/>
    </source>
</evidence>
<dbReference type="EMBL" id="SLXT01000050">
    <property type="protein sequence ID" value="TCP59705.1"/>
    <property type="molecule type" value="Genomic_DNA"/>
</dbReference>
<evidence type="ECO:0000259" key="1">
    <source>
        <dbReference type="Pfam" id="PF13586"/>
    </source>
</evidence>
<dbReference type="AlphaFoldDB" id="A0A4R2RKF9"/>